<organism evidence="9 10">
    <name type="scientific">Candida dubliniensis (strain CD36 / ATCC MYA-646 / CBS 7987 / NCPF 3949 / NRRL Y-17841)</name>
    <name type="common">Yeast</name>
    <dbReference type="NCBI Taxonomy" id="573826"/>
    <lineage>
        <taxon>Eukaryota</taxon>
        <taxon>Fungi</taxon>
        <taxon>Dikarya</taxon>
        <taxon>Ascomycota</taxon>
        <taxon>Saccharomycotina</taxon>
        <taxon>Pichiomycetes</taxon>
        <taxon>Debaryomycetaceae</taxon>
        <taxon>Candida/Lodderomyces clade</taxon>
        <taxon>Candida</taxon>
    </lineage>
</organism>
<evidence type="ECO:0000256" key="1">
    <source>
        <dbReference type="ARBA" id="ARBA00022723"/>
    </source>
</evidence>
<dbReference type="CDD" id="cd12148">
    <property type="entry name" value="fungal_TF_MHR"/>
    <property type="match status" value="1"/>
</dbReference>
<dbReference type="Proteomes" id="UP000002605">
    <property type="component" value="Chromosome 3"/>
</dbReference>
<name>B9WD96_CANDC</name>
<dbReference type="GO" id="GO:0008270">
    <property type="term" value="F:zinc ion binding"/>
    <property type="evidence" value="ECO:0007669"/>
    <property type="project" value="InterPro"/>
</dbReference>
<proteinExistence type="predicted"/>
<dbReference type="InterPro" id="IPR036864">
    <property type="entry name" value="Zn2-C6_fun-type_DNA-bd_sf"/>
</dbReference>
<evidence type="ECO:0000256" key="5">
    <source>
        <dbReference type="ARBA" id="ARBA00023163"/>
    </source>
</evidence>
<dbReference type="EMBL" id="FM992690">
    <property type="protein sequence ID" value="CAX42647.1"/>
    <property type="molecule type" value="Genomic_DNA"/>
</dbReference>
<evidence type="ECO:0000259" key="7">
    <source>
        <dbReference type="PROSITE" id="PS00463"/>
    </source>
</evidence>
<keyword evidence="2" id="KW-0862">Zinc</keyword>
<dbReference type="HOGENOM" id="CLU_037041_0_0_1"/>
<evidence type="ECO:0000313" key="8">
    <source>
        <dbReference type="CGD" id="CAL0000164038"/>
    </source>
</evidence>
<evidence type="ECO:0000256" key="3">
    <source>
        <dbReference type="ARBA" id="ARBA00023015"/>
    </source>
</evidence>
<dbReference type="CGD" id="CAL0000164038">
    <property type="gene designation" value="Cd36_81180"/>
</dbReference>
<dbReference type="InterPro" id="IPR007219">
    <property type="entry name" value="XnlR_reg_dom"/>
</dbReference>
<evidence type="ECO:0000256" key="4">
    <source>
        <dbReference type="ARBA" id="ARBA00023125"/>
    </source>
</evidence>
<dbReference type="PANTHER" id="PTHR47171">
    <property type="entry name" value="FARA-RELATED"/>
    <property type="match status" value="1"/>
</dbReference>
<sequence>MNQFIITTQPTKRRKAVLACLNCRKSHRKCILQTNNNQNSCQSCIDKSIECKWTSQQSQKYSTTTSISKKKFERFKQEEQIYSTVVASENHHHQQLGDGGRGGGGGCGKFQFICSTHPIASFLSTDKFLCFDGDKFGLFNPWRSSPNIETNTITTGSTGSAIEDENPNLTEYLNREGAFILPPINEQRQLMEIFINKIYPFFPVIDICDKDSLNKFSPLLLNSIFLVASRCLSNENNINININIRQRCQELFERCKLLELNENNKIALIQSFLLMSIHEEGINGSSLSKEYITRACNLCGDLGITTLSGSNGTVQDTQHRVYKKLYYGESILTRLFWISYCCDILSAATHAREVYYNMNDVFIGDVPKEFPELTIFVELSTLLYRTLGSHYRPHKGRIIDEKLSTDIINWQSSSINHHPWLKLLHSYICMINLRCELDPITLDPIVVKSLHEQFINVAKCDPFWFKFHIVGVHSLLHVTSLLNVLGNDNDDLNNNIRKSLEDLKEIWWLAASGLKLFDK</sequence>
<dbReference type="InterPro" id="IPR001138">
    <property type="entry name" value="Zn2Cys6_DnaBD"/>
</dbReference>
<gene>
    <name evidence="8" type="ordered locus">Cd36_81180</name>
    <name evidence="9" type="ORF">CD36_81180</name>
</gene>
<accession>B9WD96</accession>
<dbReference type="SUPFAM" id="SSF57701">
    <property type="entry name" value="Zn2/Cys6 DNA-binding domain"/>
    <property type="match status" value="1"/>
</dbReference>
<dbReference type="GeneID" id="8047006"/>
<dbReference type="GO" id="GO:0006351">
    <property type="term" value="P:DNA-templated transcription"/>
    <property type="evidence" value="ECO:0007669"/>
    <property type="project" value="InterPro"/>
</dbReference>
<dbReference type="GO" id="GO:0003677">
    <property type="term" value="F:DNA binding"/>
    <property type="evidence" value="ECO:0007669"/>
    <property type="project" value="UniProtKB-KW"/>
</dbReference>
<dbReference type="Pfam" id="PF00172">
    <property type="entry name" value="Zn_clus"/>
    <property type="match status" value="1"/>
</dbReference>
<keyword evidence="6" id="KW-0539">Nucleus</keyword>
<keyword evidence="10" id="KW-1185">Reference proteome</keyword>
<dbReference type="OrthoDB" id="5121955at2759"/>
<protein>
    <submittedName>
        <fullName evidence="9">Zinc finger transcription factor, putative</fullName>
    </submittedName>
</protein>
<dbReference type="CDD" id="cd00067">
    <property type="entry name" value="GAL4"/>
    <property type="match status" value="1"/>
</dbReference>
<dbReference type="InterPro" id="IPR052073">
    <property type="entry name" value="Amide_Lactam_Regulators"/>
</dbReference>
<keyword evidence="3" id="KW-0805">Transcription regulation</keyword>
<evidence type="ECO:0000256" key="2">
    <source>
        <dbReference type="ARBA" id="ARBA00022833"/>
    </source>
</evidence>
<dbReference type="eggNOG" id="ENOG502SKRT">
    <property type="taxonomic scope" value="Eukaryota"/>
</dbReference>
<feature type="domain" description="Zn(2)-C6 fungal-type" evidence="7">
    <location>
        <begin position="19"/>
        <end position="51"/>
    </location>
</feature>
<dbReference type="PROSITE" id="PS00463">
    <property type="entry name" value="ZN2_CY6_FUNGAL_1"/>
    <property type="match status" value="1"/>
</dbReference>
<keyword evidence="4" id="KW-0238">DNA-binding</keyword>
<dbReference type="Pfam" id="PF04082">
    <property type="entry name" value="Fungal_trans"/>
    <property type="match status" value="1"/>
</dbReference>
<evidence type="ECO:0000313" key="9">
    <source>
        <dbReference type="EMBL" id="CAX42647.1"/>
    </source>
</evidence>
<evidence type="ECO:0000313" key="10">
    <source>
        <dbReference type="Proteomes" id="UP000002605"/>
    </source>
</evidence>
<dbReference type="AlphaFoldDB" id="B9WD96"/>
<dbReference type="PANTHER" id="PTHR47171:SF3">
    <property type="entry name" value="FARA-RELATED"/>
    <property type="match status" value="1"/>
</dbReference>
<evidence type="ECO:0000256" key="6">
    <source>
        <dbReference type="ARBA" id="ARBA00023242"/>
    </source>
</evidence>
<reference evidence="9 10" key="1">
    <citation type="journal article" date="2009" name="Genome Res.">
        <title>Comparative genomics of the fungal pathogens Candida dubliniensis and Candida albicans.</title>
        <authorList>
            <person name="Jackson A.P."/>
            <person name="Gamble J.A."/>
            <person name="Yeomans T."/>
            <person name="Moran G.P."/>
            <person name="Saunders D."/>
            <person name="Harris D."/>
            <person name="Aslett M."/>
            <person name="Barrell J.F."/>
            <person name="Butler G."/>
            <person name="Citiulo F."/>
            <person name="Coleman D.C."/>
            <person name="de Groot P.W.J."/>
            <person name="Goodwin T.J."/>
            <person name="Quail M.A."/>
            <person name="McQuillan J."/>
            <person name="Munro C.A."/>
            <person name="Pain A."/>
            <person name="Poulter R.T."/>
            <person name="Rajandream M.A."/>
            <person name="Renauld H."/>
            <person name="Spiering M.J."/>
            <person name="Tivey A."/>
            <person name="Gow N.A.R."/>
            <person name="Barrell B."/>
            <person name="Sullivan D.J."/>
            <person name="Berriman M."/>
        </authorList>
    </citation>
    <scope>NUCLEOTIDE SEQUENCE [LARGE SCALE GENOMIC DNA]</scope>
    <source>
        <strain evidence="10">CD36 / ATCC MYA-646 / CBS 7987 / NCPF 3949 / NRRL Y-17841</strain>
    </source>
</reference>
<dbReference type="Gene3D" id="4.10.240.10">
    <property type="entry name" value="Zn(2)-C6 fungal-type DNA-binding domain"/>
    <property type="match status" value="1"/>
</dbReference>
<dbReference type="KEGG" id="cdu:CD36_81180"/>
<dbReference type="GO" id="GO:0000981">
    <property type="term" value="F:DNA-binding transcription factor activity, RNA polymerase II-specific"/>
    <property type="evidence" value="ECO:0007669"/>
    <property type="project" value="InterPro"/>
</dbReference>
<dbReference type="RefSeq" id="XP_002419063.1">
    <property type="nucleotide sequence ID" value="XM_002419018.1"/>
</dbReference>
<keyword evidence="5" id="KW-0804">Transcription</keyword>
<dbReference type="SMART" id="SM00066">
    <property type="entry name" value="GAL4"/>
    <property type="match status" value="1"/>
</dbReference>
<keyword evidence="1" id="KW-0479">Metal-binding</keyword>